<evidence type="ECO:0000313" key="2">
    <source>
        <dbReference type="EMBL" id="XAO74200.1"/>
    </source>
</evidence>
<evidence type="ECO:0008006" key="4">
    <source>
        <dbReference type="Google" id="ProtNLM"/>
    </source>
</evidence>
<proteinExistence type="predicted"/>
<feature type="region of interest" description="Disordered" evidence="1">
    <location>
        <begin position="19"/>
        <end position="44"/>
    </location>
</feature>
<feature type="compositionally biased region" description="Basic and acidic residues" evidence="1">
    <location>
        <begin position="24"/>
        <end position="44"/>
    </location>
</feature>
<dbReference type="EMBL" id="CP154834">
    <property type="protein sequence ID" value="XAO74200.1"/>
    <property type="molecule type" value="Genomic_DNA"/>
</dbReference>
<dbReference type="RefSeq" id="WP_345766428.1">
    <property type="nucleotide sequence ID" value="NZ_CP154834.1"/>
</dbReference>
<accession>A0AAU6WP05</accession>
<protein>
    <recommendedName>
        <fullName evidence="4">Quinol oxidase subunit 4</fullName>
    </recommendedName>
</protein>
<gene>
    <name evidence="2" type="ORF">AAFP95_21575</name>
</gene>
<sequence length="44" mass="4917">MPLLLALIATASFCEAQRSKRYSGKQEKAPKKTTRKPEVALRAK</sequence>
<evidence type="ECO:0000313" key="3">
    <source>
        <dbReference type="Proteomes" id="UP001463665"/>
    </source>
</evidence>
<organism evidence="2 3">
    <name type="scientific">Chryseobacterium endophyticum</name>
    <dbReference type="NCBI Taxonomy" id="1854762"/>
    <lineage>
        <taxon>Bacteria</taxon>
        <taxon>Pseudomonadati</taxon>
        <taxon>Bacteroidota</taxon>
        <taxon>Flavobacteriia</taxon>
        <taxon>Flavobacteriales</taxon>
        <taxon>Weeksellaceae</taxon>
        <taxon>Chryseobacterium group</taxon>
        <taxon>Chryseobacterium</taxon>
    </lineage>
</organism>
<dbReference type="AlphaFoldDB" id="A0AAU6WP05"/>
<evidence type="ECO:0000256" key="1">
    <source>
        <dbReference type="SAM" id="MobiDB-lite"/>
    </source>
</evidence>
<reference evidence="2 3" key="1">
    <citation type="submission" date="2024-04" db="EMBL/GenBank/DDBJ databases">
        <title>Genome sequencing and assembly of rice foliar adapted Chryseobacterium endophyticum OsEnb-ALM-A6.</title>
        <authorList>
            <person name="Kumar S."/>
            <person name="Javed M."/>
            <person name="Chouhan V."/>
            <person name="Charishma K."/>
            <person name="Patel A."/>
            <person name="Kumar M."/>
            <person name="Sahu K.P."/>
            <person name="Kumar A."/>
        </authorList>
    </citation>
    <scope>NUCLEOTIDE SEQUENCE [LARGE SCALE GENOMIC DNA]</scope>
    <source>
        <strain evidence="2 3">OsEnb-ALM-A6</strain>
    </source>
</reference>
<dbReference type="Proteomes" id="UP001463665">
    <property type="component" value="Chromosome"/>
</dbReference>
<keyword evidence="3" id="KW-1185">Reference proteome</keyword>
<name>A0AAU6WP05_9FLAO</name>